<dbReference type="InterPro" id="IPR036291">
    <property type="entry name" value="NAD(P)-bd_dom_sf"/>
</dbReference>
<keyword evidence="2" id="KW-1185">Reference proteome</keyword>
<dbReference type="Proteomes" id="UP000299102">
    <property type="component" value="Unassembled WGS sequence"/>
</dbReference>
<gene>
    <name evidence="1" type="ORF">EVAR_25624_1</name>
</gene>
<evidence type="ECO:0000313" key="1">
    <source>
        <dbReference type="EMBL" id="GBP32369.1"/>
    </source>
</evidence>
<dbReference type="SUPFAM" id="SSF51735">
    <property type="entry name" value="NAD(P)-binding Rossmann-fold domains"/>
    <property type="match status" value="1"/>
</dbReference>
<evidence type="ECO:0000313" key="2">
    <source>
        <dbReference type="Proteomes" id="UP000299102"/>
    </source>
</evidence>
<dbReference type="Gene3D" id="3.40.50.720">
    <property type="entry name" value="NAD(P)-binding Rossmann-like Domain"/>
    <property type="match status" value="1"/>
</dbReference>
<sequence length="132" mass="13925">MNCTLLLYAESDAGLMEEVGTPPSQVAESLFLHCCSVGGEVRSGGVAMWIPSKPVVYISAITTSIAGVCLYKDYKSGVPYDRSVHAQGRVVVVTGASGGIGLEAVRQFANRGAKVRLFKSRTSIPLSRSSSL</sequence>
<organism evidence="1 2">
    <name type="scientific">Eumeta variegata</name>
    <name type="common">Bagworm moth</name>
    <name type="synonym">Eumeta japonica</name>
    <dbReference type="NCBI Taxonomy" id="151549"/>
    <lineage>
        <taxon>Eukaryota</taxon>
        <taxon>Metazoa</taxon>
        <taxon>Ecdysozoa</taxon>
        <taxon>Arthropoda</taxon>
        <taxon>Hexapoda</taxon>
        <taxon>Insecta</taxon>
        <taxon>Pterygota</taxon>
        <taxon>Neoptera</taxon>
        <taxon>Endopterygota</taxon>
        <taxon>Lepidoptera</taxon>
        <taxon>Glossata</taxon>
        <taxon>Ditrysia</taxon>
        <taxon>Tineoidea</taxon>
        <taxon>Psychidae</taxon>
        <taxon>Oiketicinae</taxon>
        <taxon>Eumeta</taxon>
    </lineage>
</organism>
<dbReference type="InterPro" id="IPR002347">
    <property type="entry name" value="SDR_fam"/>
</dbReference>
<dbReference type="EMBL" id="BGZK01000258">
    <property type="protein sequence ID" value="GBP32369.1"/>
    <property type="molecule type" value="Genomic_DNA"/>
</dbReference>
<comment type="caution">
    <text evidence="1">The sequence shown here is derived from an EMBL/GenBank/DDBJ whole genome shotgun (WGS) entry which is preliminary data.</text>
</comment>
<dbReference type="OrthoDB" id="191139at2759"/>
<reference evidence="1 2" key="1">
    <citation type="journal article" date="2019" name="Commun. Biol.">
        <title>The bagworm genome reveals a unique fibroin gene that provides high tensile strength.</title>
        <authorList>
            <person name="Kono N."/>
            <person name="Nakamura H."/>
            <person name="Ohtoshi R."/>
            <person name="Tomita M."/>
            <person name="Numata K."/>
            <person name="Arakawa K."/>
        </authorList>
    </citation>
    <scope>NUCLEOTIDE SEQUENCE [LARGE SCALE GENOMIC DNA]</scope>
</reference>
<name>A0A4C1V1I0_EUMVA</name>
<accession>A0A4C1V1I0</accession>
<proteinExistence type="predicted"/>
<dbReference type="AlphaFoldDB" id="A0A4C1V1I0"/>
<dbReference type="Pfam" id="PF00106">
    <property type="entry name" value="adh_short"/>
    <property type="match status" value="1"/>
</dbReference>
<protein>
    <submittedName>
        <fullName evidence="1">Uncharacterized protein</fullName>
    </submittedName>
</protein>